<dbReference type="InParanoid" id="A0A665UIF8"/>
<reference evidence="3" key="2">
    <citation type="submission" date="2025-08" db="UniProtKB">
        <authorList>
            <consortium name="Ensembl"/>
        </authorList>
    </citation>
    <scope>IDENTIFICATION</scope>
</reference>
<keyword evidence="4" id="KW-1185">Reference proteome</keyword>
<dbReference type="Ensembl" id="ENSENLT00000019840.1">
    <property type="protein sequence ID" value="ENSENLP00000019132.1"/>
    <property type="gene ID" value="ENSENLG00000008784.1"/>
</dbReference>
<reference evidence="3" key="3">
    <citation type="submission" date="2025-09" db="UniProtKB">
        <authorList>
            <consortium name="Ensembl"/>
        </authorList>
    </citation>
    <scope>IDENTIFICATION</scope>
</reference>
<accession>A0A665UIF8</accession>
<sequence>NTNMYLSFTVNKLSSPTLSVPEQWVVLGTESHVNCHADGFYPPPVFFSWTRDGQVIRPLYQVEGEQTPDGYYSALGNLTFYPSREDQNETFGCRVSHNGTLNKIYTISFRDMLSGLAVQYLPWFTN</sequence>
<organism evidence="3 4">
    <name type="scientific">Echeneis naucrates</name>
    <name type="common">Live sharksucker</name>
    <dbReference type="NCBI Taxonomy" id="173247"/>
    <lineage>
        <taxon>Eukaryota</taxon>
        <taxon>Metazoa</taxon>
        <taxon>Chordata</taxon>
        <taxon>Craniata</taxon>
        <taxon>Vertebrata</taxon>
        <taxon>Euteleostomi</taxon>
        <taxon>Actinopterygii</taxon>
        <taxon>Neopterygii</taxon>
        <taxon>Teleostei</taxon>
        <taxon>Neoteleostei</taxon>
        <taxon>Acanthomorphata</taxon>
        <taxon>Carangaria</taxon>
        <taxon>Carangiformes</taxon>
        <taxon>Echeneidae</taxon>
        <taxon>Echeneis</taxon>
    </lineage>
</organism>
<dbReference type="InterPro" id="IPR003597">
    <property type="entry name" value="Ig_C1-set"/>
</dbReference>
<dbReference type="PROSITE" id="PS50835">
    <property type="entry name" value="IG_LIKE"/>
    <property type="match status" value="1"/>
</dbReference>
<dbReference type="InterPro" id="IPR050380">
    <property type="entry name" value="Immune_Resp_Modulators"/>
</dbReference>
<dbReference type="PANTHER" id="PTHR23411">
    <property type="entry name" value="TAPASIN"/>
    <property type="match status" value="1"/>
</dbReference>
<keyword evidence="1" id="KW-0393">Immunoglobulin domain</keyword>
<name>A0A665UIF8_ECHNA</name>
<dbReference type="SUPFAM" id="SSF48726">
    <property type="entry name" value="Immunoglobulin"/>
    <property type="match status" value="1"/>
</dbReference>
<dbReference type="CDD" id="cd00098">
    <property type="entry name" value="IgC1"/>
    <property type="match status" value="1"/>
</dbReference>
<protein>
    <recommendedName>
        <fullName evidence="2">Ig-like domain-containing protein</fullName>
    </recommendedName>
</protein>
<evidence type="ECO:0000313" key="4">
    <source>
        <dbReference type="Proteomes" id="UP000472264"/>
    </source>
</evidence>
<dbReference type="SMART" id="SM00407">
    <property type="entry name" value="IGc1"/>
    <property type="match status" value="1"/>
</dbReference>
<dbReference type="InterPro" id="IPR013783">
    <property type="entry name" value="Ig-like_fold"/>
</dbReference>
<proteinExistence type="predicted"/>
<dbReference type="Pfam" id="PF07654">
    <property type="entry name" value="C1-set"/>
    <property type="match status" value="1"/>
</dbReference>
<evidence type="ECO:0000313" key="3">
    <source>
        <dbReference type="Ensembl" id="ENSENLP00000019132.1"/>
    </source>
</evidence>
<evidence type="ECO:0000259" key="2">
    <source>
        <dbReference type="PROSITE" id="PS50835"/>
    </source>
</evidence>
<dbReference type="AlphaFoldDB" id="A0A665UIF8"/>
<evidence type="ECO:0000256" key="1">
    <source>
        <dbReference type="ARBA" id="ARBA00023319"/>
    </source>
</evidence>
<dbReference type="Proteomes" id="UP000472264">
    <property type="component" value="Chromosome 19"/>
</dbReference>
<feature type="domain" description="Ig-like" evidence="2">
    <location>
        <begin position="16"/>
        <end position="108"/>
    </location>
</feature>
<reference evidence="3" key="1">
    <citation type="submission" date="2021-04" db="EMBL/GenBank/DDBJ databases">
        <authorList>
            <consortium name="Wellcome Sanger Institute Data Sharing"/>
        </authorList>
    </citation>
    <scope>NUCLEOTIDE SEQUENCE [LARGE SCALE GENOMIC DNA]</scope>
</reference>
<dbReference type="InterPro" id="IPR007110">
    <property type="entry name" value="Ig-like_dom"/>
</dbReference>
<dbReference type="OMA" id="ESHVNCH"/>
<dbReference type="Gene3D" id="2.60.40.10">
    <property type="entry name" value="Immunoglobulins"/>
    <property type="match status" value="1"/>
</dbReference>
<dbReference type="InterPro" id="IPR036179">
    <property type="entry name" value="Ig-like_dom_sf"/>
</dbReference>